<dbReference type="Pfam" id="PF01582">
    <property type="entry name" value="TIR"/>
    <property type="match status" value="1"/>
</dbReference>
<proteinExistence type="predicted"/>
<dbReference type="GO" id="GO:0006952">
    <property type="term" value="P:defense response"/>
    <property type="evidence" value="ECO:0007669"/>
    <property type="project" value="InterPro"/>
</dbReference>
<evidence type="ECO:0000313" key="7">
    <source>
        <dbReference type="Proteomes" id="UP000290289"/>
    </source>
</evidence>
<feature type="domain" description="TIR" evidence="5">
    <location>
        <begin position="21"/>
        <end position="189"/>
    </location>
</feature>
<dbReference type="SUPFAM" id="SSF52200">
    <property type="entry name" value="Toll/Interleukin receptor TIR domain"/>
    <property type="match status" value="1"/>
</dbReference>
<dbReference type="Pfam" id="PF20160">
    <property type="entry name" value="C-JID"/>
    <property type="match status" value="1"/>
</dbReference>
<dbReference type="PANTHER" id="PTHR11017">
    <property type="entry name" value="LEUCINE-RICH REPEAT-CONTAINING PROTEIN"/>
    <property type="match status" value="1"/>
</dbReference>
<dbReference type="GO" id="GO:0007165">
    <property type="term" value="P:signal transduction"/>
    <property type="evidence" value="ECO:0007669"/>
    <property type="project" value="InterPro"/>
</dbReference>
<dbReference type="SUPFAM" id="SSF52058">
    <property type="entry name" value="L domain-like"/>
    <property type="match status" value="1"/>
</dbReference>
<keyword evidence="3" id="KW-0611">Plant defense</keyword>
<organism evidence="6 7">
    <name type="scientific">Malus domestica</name>
    <name type="common">Apple</name>
    <name type="synonym">Pyrus malus</name>
    <dbReference type="NCBI Taxonomy" id="3750"/>
    <lineage>
        <taxon>Eukaryota</taxon>
        <taxon>Viridiplantae</taxon>
        <taxon>Streptophyta</taxon>
        <taxon>Embryophyta</taxon>
        <taxon>Tracheophyta</taxon>
        <taxon>Spermatophyta</taxon>
        <taxon>Magnoliopsida</taxon>
        <taxon>eudicotyledons</taxon>
        <taxon>Gunneridae</taxon>
        <taxon>Pentapetalae</taxon>
        <taxon>rosids</taxon>
        <taxon>fabids</taxon>
        <taxon>Rosales</taxon>
        <taxon>Rosaceae</taxon>
        <taxon>Amygdaloideae</taxon>
        <taxon>Maleae</taxon>
        <taxon>Malus</taxon>
    </lineage>
</organism>
<sequence>MALSTQRAYVSLRSAEPAPPWEYDAFLSFRGVDTRKGFVSHLYHELQRQGIRTFIDDQELEGGTRIHPELRSAIEASHTAIVVLSPNYASSKWCLEELTYIVQCMEIRNALLPIFHDVDPSDVGNQRGSFAKDFADHEEKFISTEDKEKVTQWRADLKKVSKISGRHLKNFKDERKLIEDIIKWGSRSIEAISLRPPKVEEVRQWNCKAFSKMHGLRFLEFDNLIFSSGPEFLPCSLRFINWSFYPSKFLPTSFQPHFLTQLDMRNCNLREGDIPDDIGCLSVLEELSLSGNNFVSLPESIRRLSKLKNLCLRRCKSLKELPPLPSNSELYVNVNDCTSLKRLTDASKLSSRFTNLYDFWFSCNNCFALVQDEGWIKTILSRIPRLVAYREIPNSLNFKNHPVLPGSEIPKWFSNQSVGNSINVELPPSSCTNWLGIAFCLVFQDPNQNLANPTGTHFSIRISKRFLVDYSFEVGSFVSEHLLVFYLHRGRCHREQFLFDTRYVREKCHPEQFLFDTLRESCQPAFNNSVKKCGARLVYKQDLEELNHTLKILKRTHEYRDKAASSGPESASFNNT</sequence>
<dbReference type="Pfam" id="PF23286">
    <property type="entry name" value="LRR_13"/>
    <property type="match status" value="1"/>
</dbReference>
<protein>
    <recommendedName>
        <fullName evidence="5">TIR domain-containing protein</fullName>
    </recommendedName>
</protein>
<keyword evidence="1" id="KW-0433">Leucine-rich repeat</keyword>
<evidence type="ECO:0000256" key="4">
    <source>
        <dbReference type="ARBA" id="ARBA00023027"/>
    </source>
</evidence>
<dbReference type="PROSITE" id="PS50104">
    <property type="entry name" value="TIR"/>
    <property type="match status" value="1"/>
</dbReference>
<dbReference type="Proteomes" id="UP000290289">
    <property type="component" value="Chromosome 10"/>
</dbReference>
<dbReference type="PANTHER" id="PTHR11017:SF527">
    <property type="entry name" value="TMV RESISTANCE PROTEIN N-LIKE"/>
    <property type="match status" value="1"/>
</dbReference>
<dbReference type="EMBL" id="RDQH01000336">
    <property type="protein sequence ID" value="RXH85596.1"/>
    <property type="molecule type" value="Genomic_DNA"/>
</dbReference>
<name>A0A498IQJ3_MALDO</name>
<evidence type="ECO:0000259" key="5">
    <source>
        <dbReference type="PROSITE" id="PS50104"/>
    </source>
</evidence>
<evidence type="ECO:0000256" key="3">
    <source>
        <dbReference type="ARBA" id="ARBA00022821"/>
    </source>
</evidence>
<dbReference type="InterPro" id="IPR058546">
    <property type="entry name" value="RPS4B/Roq1-like_LRR"/>
</dbReference>
<dbReference type="InterPro" id="IPR035897">
    <property type="entry name" value="Toll_tir_struct_dom_sf"/>
</dbReference>
<dbReference type="InterPro" id="IPR032675">
    <property type="entry name" value="LRR_dom_sf"/>
</dbReference>
<evidence type="ECO:0000256" key="1">
    <source>
        <dbReference type="ARBA" id="ARBA00022614"/>
    </source>
</evidence>
<evidence type="ECO:0000256" key="2">
    <source>
        <dbReference type="ARBA" id="ARBA00022737"/>
    </source>
</evidence>
<dbReference type="InterPro" id="IPR044974">
    <property type="entry name" value="Disease_R_plants"/>
</dbReference>
<dbReference type="AlphaFoldDB" id="A0A498IQJ3"/>
<keyword evidence="7" id="KW-1185">Reference proteome</keyword>
<keyword evidence="2" id="KW-0677">Repeat</keyword>
<gene>
    <name evidence="6" type="ORF">DVH24_009417</name>
</gene>
<keyword evidence="4" id="KW-0520">NAD</keyword>
<dbReference type="Gene3D" id="3.80.10.10">
    <property type="entry name" value="Ribonuclease Inhibitor"/>
    <property type="match status" value="1"/>
</dbReference>
<comment type="caution">
    <text evidence="6">The sequence shown here is derived from an EMBL/GenBank/DDBJ whole genome shotgun (WGS) entry which is preliminary data.</text>
</comment>
<dbReference type="Gene3D" id="3.40.50.10140">
    <property type="entry name" value="Toll/interleukin-1 receptor homology (TIR) domain"/>
    <property type="match status" value="1"/>
</dbReference>
<dbReference type="InterPro" id="IPR000157">
    <property type="entry name" value="TIR_dom"/>
</dbReference>
<reference evidence="6 7" key="1">
    <citation type="submission" date="2018-10" db="EMBL/GenBank/DDBJ databases">
        <title>A high-quality apple genome assembly.</title>
        <authorList>
            <person name="Hu J."/>
        </authorList>
    </citation>
    <scope>NUCLEOTIDE SEQUENCE [LARGE SCALE GENOMIC DNA]</scope>
    <source>
        <strain evidence="7">cv. HFTH1</strain>
        <tissue evidence="6">Young leaf</tissue>
    </source>
</reference>
<evidence type="ECO:0000313" key="6">
    <source>
        <dbReference type="EMBL" id="RXH85596.1"/>
    </source>
</evidence>
<dbReference type="FunFam" id="3.40.50.10140:FF:000007">
    <property type="entry name" value="Disease resistance protein (TIR-NBS-LRR class)"/>
    <property type="match status" value="1"/>
</dbReference>
<dbReference type="SMART" id="SM00255">
    <property type="entry name" value="TIR"/>
    <property type="match status" value="1"/>
</dbReference>
<dbReference type="InterPro" id="IPR045344">
    <property type="entry name" value="C-JID"/>
</dbReference>
<accession>A0A498IQJ3</accession>